<evidence type="ECO:0000256" key="9">
    <source>
        <dbReference type="ARBA" id="ARBA00023065"/>
    </source>
</evidence>
<dbReference type="AlphaFoldDB" id="A0A9D4Z9Y6"/>
<keyword evidence="9" id="KW-0406">Ion transport</keyword>
<evidence type="ECO:0000256" key="6">
    <source>
        <dbReference type="ARBA" id="ARBA00022787"/>
    </source>
</evidence>
<dbReference type="InterPro" id="IPR027246">
    <property type="entry name" value="Porin_Euk/Tom40"/>
</dbReference>
<evidence type="ECO:0008006" key="17">
    <source>
        <dbReference type="Google" id="ProtNLM"/>
    </source>
</evidence>
<dbReference type="InterPro" id="IPR037930">
    <property type="entry name" value="Tom40"/>
</dbReference>
<keyword evidence="16" id="KW-1185">Reference proteome</keyword>
<comment type="similarity">
    <text evidence="2">Belongs to the Tom40 family.</text>
</comment>
<keyword evidence="6" id="KW-1000">Mitochondrion outer membrane</keyword>
<dbReference type="GO" id="GO:0030150">
    <property type="term" value="P:protein import into mitochondrial matrix"/>
    <property type="evidence" value="ECO:0007669"/>
    <property type="project" value="InterPro"/>
</dbReference>
<evidence type="ECO:0000313" key="15">
    <source>
        <dbReference type="EMBL" id="KAI5067194.1"/>
    </source>
</evidence>
<dbReference type="GO" id="GO:0008320">
    <property type="term" value="F:protein transmembrane transporter activity"/>
    <property type="evidence" value="ECO:0007669"/>
    <property type="project" value="InterPro"/>
</dbReference>
<keyword evidence="4" id="KW-1134">Transmembrane beta strand</keyword>
<keyword evidence="3" id="KW-0813">Transport</keyword>
<feature type="compositionally biased region" description="Pro residues" evidence="14">
    <location>
        <begin position="10"/>
        <end position="32"/>
    </location>
</feature>
<evidence type="ECO:0000256" key="11">
    <source>
        <dbReference type="ARBA" id="ARBA00023128"/>
    </source>
</evidence>
<evidence type="ECO:0000256" key="10">
    <source>
        <dbReference type="ARBA" id="ARBA00023114"/>
    </source>
</evidence>
<evidence type="ECO:0000256" key="4">
    <source>
        <dbReference type="ARBA" id="ARBA00022452"/>
    </source>
</evidence>
<evidence type="ECO:0000313" key="16">
    <source>
        <dbReference type="Proteomes" id="UP000886520"/>
    </source>
</evidence>
<dbReference type="Proteomes" id="UP000886520">
    <property type="component" value="Chromosome 17"/>
</dbReference>
<keyword evidence="10" id="KW-0626">Porin</keyword>
<evidence type="ECO:0000256" key="7">
    <source>
        <dbReference type="ARBA" id="ARBA00022927"/>
    </source>
</evidence>
<dbReference type="EMBL" id="JABFUD020000017">
    <property type="protein sequence ID" value="KAI5067194.1"/>
    <property type="molecule type" value="Genomic_DNA"/>
</dbReference>
<dbReference type="CDD" id="cd07305">
    <property type="entry name" value="Porin3_Tom40"/>
    <property type="match status" value="1"/>
</dbReference>
<comment type="subcellular location">
    <subcellularLocation>
        <location evidence="1">Mitochondrion outer membrane</location>
        <topology evidence="1">Multi-pass membrane protein</topology>
    </subcellularLocation>
</comment>
<dbReference type="InterPro" id="IPR023614">
    <property type="entry name" value="Porin_dom_sf"/>
</dbReference>
<sequence>MGGTMSYAAAPPPAPPTPPPLPLPPSPPPPSPDASTASESEEKVENQPTDWCNLPCPVAYDELQREAYTSLKPELFEGLRFDFTRPLTPKFSLSHSLSMGVLEVPSQTNEIFKVSTSHYEFGANYLDSRCMLIGRLLTDGRMSARMKYDLTENFSVKVNAQLTNEPHFSQGMFNFDYKGRDFRTQLQLGNNAFYGANYIQSVTPKVALGGEFFWLGHQRKSGLGLAARYSSDKSIATCQLASTGMLSMNYVEKVTDKVSLATDFLFNSSTREAVCSVGYDYLFRHCRLRGRLDSNGCAAAYLEERLNLGVNFILSAEIDHWKKDYKFGFGMTVLSAILVVLFSRAALSYAVNFSCQCDGPSAEASSVSACCEVQVKYWSALLNK</sequence>
<dbReference type="PANTHER" id="PTHR10802">
    <property type="entry name" value="MITOCHONDRIAL IMPORT RECEPTOR SUBUNIT TOM40"/>
    <property type="match status" value="1"/>
</dbReference>
<dbReference type="Gene3D" id="2.40.160.10">
    <property type="entry name" value="Porin"/>
    <property type="match status" value="1"/>
</dbReference>
<keyword evidence="7" id="KW-0653">Protein transport</keyword>
<reference evidence="15" key="1">
    <citation type="submission" date="2021-01" db="EMBL/GenBank/DDBJ databases">
        <title>Adiantum capillus-veneris genome.</title>
        <authorList>
            <person name="Fang Y."/>
            <person name="Liao Q."/>
        </authorList>
    </citation>
    <scope>NUCLEOTIDE SEQUENCE</scope>
    <source>
        <strain evidence="15">H3</strain>
        <tissue evidence="15">Leaf</tissue>
    </source>
</reference>
<keyword evidence="8" id="KW-0007">Acetylation</keyword>
<name>A0A9D4Z9Y6_ADICA</name>
<evidence type="ECO:0000256" key="8">
    <source>
        <dbReference type="ARBA" id="ARBA00022990"/>
    </source>
</evidence>
<gene>
    <name evidence="15" type="ORF">GOP47_0017722</name>
</gene>
<dbReference type="FunFam" id="2.40.160.10:FF:000010">
    <property type="entry name" value="Mitochondrial import receptor subunit TOM40-1"/>
    <property type="match status" value="1"/>
</dbReference>
<dbReference type="Pfam" id="PF01459">
    <property type="entry name" value="Porin_3"/>
    <property type="match status" value="1"/>
</dbReference>
<comment type="function">
    <text evidence="13">Central component of the receptor complex responsible for the recognition and translocation of cytosolically synthesized mitochondrial preproteins. Together with TOM22 functions as the transit peptide receptor at the surface of the mitochondrion outer membrane and facilitates the movement of preproteins into the translocation pore. Directly involved in the pore formation.</text>
</comment>
<feature type="region of interest" description="Disordered" evidence="14">
    <location>
        <begin position="1"/>
        <end position="49"/>
    </location>
</feature>
<organism evidence="15 16">
    <name type="scientific">Adiantum capillus-veneris</name>
    <name type="common">Maidenhair fern</name>
    <dbReference type="NCBI Taxonomy" id="13818"/>
    <lineage>
        <taxon>Eukaryota</taxon>
        <taxon>Viridiplantae</taxon>
        <taxon>Streptophyta</taxon>
        <taxon>Embryophyta</taxon>
        <taxon>Tracheophyta</taxon>
        <taxon>Polypodiopsida</taxon>
        <taxon>Polypodiidae</taxon>
        <taxon>Polypodiales</taxon>
        <taxon>Pteridineae</taxon>
        <taxon>Pteridaceae</taxon>
        <taxon>Vittarioideae</taxon>
        <taxon>Adiantum</taxon>
    </lineage>
</organism>
<dbReference type="GO" id="GO:0015288">
    <property type="term" value="F:porin activity"/>
    <property type="evidence" value="ECO:0007669"/>
    <property type="project" value="UniProtKB-KW"/>
</dbReference>
<dbReference type="GO" id="GO:0005741">
    <property type="term" value="C:mitochondrial outer membrane"/>
    <property type="evidence" value="ECO:0007669"/>
    <property type="project" value="UniProtKB-SubCell"/>
</dbReference>
<keyword evidence="11" id="KW-0496">Mitochondrion</keyword>
<evidence type="ECO:0000256" key="3">
    <source>
        <dbReference type="ARBA" id="ARBA00022448"/>
    </source>
</evidence>
<keyword evidence="12" id="KW-0472">Membrane</keyword>
<accession>A0A9D4Z9Y6</accession>
<evidence type="ECO:0000256" key="1">
    <source>
        <dbReference type="ARBA" id="ARBA00004374"/>
    </source>
</evidence>
<evidence type="ECO:0000256" key="5">
    <source>
        <dbReference type="ARBA" id="ARBA00022692"/>
    </source>
</evidence>
<dbReference type="GO" id="GO:0046930">
    <property type="term" value="C:pore complex"/>
    <property type="evidence" value="ECO:0007669"/>
    <property type="project" value="UniProtKB-KW"/>
</dbReference>
<evidence type="ECO:0000256" key="2">
    <source>
        <dbReference type="ARBA" id="ARBA00010510"/>
    </source>
</evidence>
<proteinExistence type="inferred from homology"/>
<comment type="caution">
    <text evidence="15">The sequence shown here is derived from an EMBL/GenBank/DDBJ whole genome shotgun (WGS) entry which is preliminary data.</text>
</comment>
<protein>
    <recommendedName>
        <fullName evidence="17">Mitochondrial import receptor subunit TOM40-1</fullName>
    </recommendedName>
</protein>
<dbReference type="OrthoDB" id="19656at2759"/>
<keyword evidence="5" id="KW-0812">Transmembrane</keyword>
<dbReference type="GO" id="GO:0006811">
    <property type="term" value="P:monoatomic ion transport"/>
    <property type="evidence" value="ECO:0007669"/>
    <property type="project" value="UniProtKB-KW"/>
</dbReference>
<evidence type="ECO:0000256" key="12">
    <source>
        <dbReference type="ARBA" id="ARBA00023136"/>
    </source>
</evidence>
<evidence type="ECO:0000256" key="13">
    <source>
        <dbReference type="ARBA" id="ARBA00058612"/>
    </source>
</evidence>
<evidence type="ECO:0000256" key="14">
    <source>
        <dbReference type="SAM" id="MobiDB-lite"/>
    </source>
</evidence>